<feature type="binding site" evidence="9">
    <location>
        <position position="53"/>
    </location>
    <ligand>
        <name>O2</name>
        <dbReference type="ChEBI" id="CHEBI:15379"/>
    </ligand>
</feature>
<feature type="binding site" evidence="9">
    <location>
        <position position="57"/>
    </location>
    <ligand>
        <name>Fe cation</name>
        <dbReference type="ChEBI" id="CHEBI:24875"/>
        <note>catalytic</note>
    </ligand>
</feature>
<dbReference type="EMBL" id="MCBQ01021753">
    <property type="protein sequence ID" value="RKF53580.1"/>
    <property type="molecule type" value="Genomic_DNA"/>
</dbReference>
<feature type="binding site" evidence="9">
    <location>
        <position position="130"/>
    </location>
    <ligand>
        <name>a divalent metal cation</name>
        <dbReference type="ChEBI" id="CHEBI:60240"/>
    </ligand>
</feature>
<feature type="binding site" evidence="9">
    <location>
        <position position="63"/>
    </location>
    <ligand>
        <name>substrate</name>
    </ligand>
</feature>
<dbReference type="NCBIfam" id="TIGR03037">
    <property type="entry name" value="anthran_nbaC"/>
    <property type="match status" value="1"/>
</dbReference>
<dbReference type="GO" id="GO:0000334">
    <property type="term" value="F:3-hydroxyanthranilate 3,4-dioxygenase activity"/>
    <property type="evidence" value="ECO:0007669"/>
    <property type="project" value="UniProtKB-UniRule"/>
</dbReference>
<comment type="subcellular location">
    <subcellularLocation>
        <location evidence="9">Cytoplasm</location>
    </subcellularLocation>
</comment>
<dbReference type="STRING" id="62708.A0A420H843"/>
<keyword evidence="6 9" id="KW-0223">Dioxygenase</keyword>
<keyword evidence="5 9" id="KW-0479">Metal-binding</keyword>
<dbReference type="PANTHER" id="PTHR15497:SF1">
    <property type="entry name" value="3-HYDROXYANTHRANILATE 3,4-DIOXYGENASE"/>
    <property type="match status" value="1"/>
</dbReference>
<proteinExistence type="inferred from homology"/>
<dbReference type="Proteomes" id="UP000283383">
    <property type="component" value="Unassembled WGS sequence"/>
</dbReference>
<evidence type="ECO:0000256" key="1">
    <source>
        <dbReference type="ARBA" id="ARBA00001954"/>
    </source>
</evidence>
<evidence type="ECO:0000256" key="4">
    <source>
        <dbReference type="ARBA" id="ARBA00022642"/>
    </source>
</evidence>
<gene>
    <name evidence="9" type="primary">BNA1</name>
    <name evidence="10" type="ORF">GcM3_217032</name>
</gene>
<comment type="function">
    <text evidence="2 9">Catalyzes the oxidative ring opening of 3-hydroxyanthranilate to 2-amino-3-carboxymuconate semialdehyde, which spontaneously cyclizes to quinolinate.</text>
</comment>
<dbReference type="GO" id="GO:0043420">
    <property type="term" value="P:anthranilate metabolic process"/>
    <property type="evidence" value="ECO:0007669"/>
    <property type="project" value="UniProtKB-UniRule"/>
</dbReference>
<comment type="pathway">
    <text evidence="9">Cofactor biosynthesis; NAD(+) biosynthesis; quinolinate from L-kynurenine: step 3/3.</text>
</comment>
<feature type="binding site" evidence="9">
    <location>
        <position position="105"/>
    </location>
    <ligand>
        <name>substrate</name>
    </ligand>
</feature>
<keyword evidence="7 9" id="KW-0560">Oxidoreductase</keyword>
<keyword evidence="3 9" id="KW-0963">Cytoplasm</keyword>
<feature type="binding site" evidence="9">
    <location>
        <position position="133"/>
    </location>
    <ligand>
        <name>a divalent metal cation</name>
        <dbReference type="ChEBI" id="CHEBI:60240"/>
    </ligand>
</feature>
<comment type="caution">
    <text evidence="10">The sequence shown here is derived from an EMBL/GenBank/DDBJ whole genome shotgun (WGS) entry which is preliminary data.</text>
</comment>
<comment type="similarity">
    <text evidence="9">Belongs to the 3-HAO family.</text>
</comment>
<feature type="binding site" evidence="9">
    <location>
        <position position="115"/>
    </location>
    <ligand>
        <name>substrate</name>
    </ligand>
</feature>
<comment type="catalytic activity">
    <reaction evidence="9">
        <text>3-hydroxyanthranilate + O2 = (2Z,4Z)-2-amino-3-carboxymuconate 6-semialdehyde</text>
        <dbReference type="Rhea" id="RHEA:17953"/>
        <dbReference type="ChEBI" id="CHEBI:15379"/>
        <dbReference type="ChEBI" id="CHEBI:36559"/>
        <dbReference type="ChEBI" id="CHEBI:77612"/>
        <dbReference type="EC" id="1.13.11.6"/>
    </reaction>
</comment>
<protein>
    <recommendedName>
        <fullName evidence="9">3-hydroxyanthranilate 3,4-dioxygenase</fullName>
        <ecNumber evidence="9">1.13.11.6</ecNumber>
    </recommendedName>
    <alternativeName>
        <fullName evidence="9">3-hydroxyanthranilate oxygenase</fullName>
        <shortName evidence="9">3-HAO</shortName>
    </alternativeName>
    <alternativeName>
        <fullName evidence="9">3-hydroxyanthranilic acid dioxygenase</fullName>
        <shortName evidence="9">HAD</shortName>
    </alternativeName>
    <alternativeName>
        <fullName evidence="9">Biosynthesis of nicotinic acid protein 1</fullName>
    </alternativeName>
</protein>
<evidence type="ECO:0000256" key="5">
    <source>
        <dbReference type="ARBA" id="ARBA00022723"/>
    </source>
</evidence>
<dbReference type="Pfam" id="PF06052">
    <property type="entry name" value="3-HAO"/>
    <property type="match status" value="1"/>
</dbReference>
<dbReference type="GO" id="GO:0034354">
    <property type="term" value="P:'de novo' NAD+ biosynthetic process from L-tryptophan"/>
    <property type="evidence" value="ECO:0007669"/>
    <property type="project" value="UniProtKB-UniRule"/>
</dbReference>
<feature type="binding site" evidence="9">
    <location>
        <position position="101"/>
    </location>
    <ligand>
        <name>Fe cation</name>
        <dbReference type="ChEBI" id="CHEBI:24875"/>
        <note>catalytic</note>
    </ligand>
</feature>
<dbReference type="Gene3D" id="2.60.120.10">
    <property type="entry name" value="Jelly Rolls"/>
    <property type="match status" value="1"/>
</dbReference>
<dbReference type="UniPathway" id="UPA00253">
    <property type="reaction ID" value="UER00330"/>
</dbReference>
<evidence type="ECO:0000313" key="10">
    <source>
        <dbReference type="EMBL" id="RKF53580.1"/>
    </source>
</evidence>
<keyword evidence="11" id="KW-1185">Reference proteome</keyword>
<dbReference type="InterPro" id="IPR014710">
    <property type="entry name" value="RmlC-like_jellyroll"/>
</dbReference>
<evidence type="ECO:0000256" key="8">
    <source>
        <dbReference type="ARBA" id="ARBA00023004"/>
    </source>
</evidence>
<keyword evidence="4 9" id="KW-0662">Pyridine nucleotide biosynthesis</keyword>
<evidence type="ECO:0000313" key="11">
    <source>
        <dbReference type="Proteomes" id="UP000283383"/>
    </source>
</evidence>
<evidence type="ECO:0000256" key="2">
    <source>
        <dbReference type="ARBA" id="ARBA00002752"/>
    </source>
</evidence>
<evidence type="ECO:0000256" key="3">
    <source>
        <dbReference type="ARBA" id="ARBA00022490"/>
    </source>
</evidence>
<dbReference type="CDD" id="cd06123">
    <property type="entry name" value="cupin_HAO"/>
    <property type="match status" value="1"/>
</dbReference>
<dbReference type="GO" id="GO:0005737">
    <property type="term" value="C:cytoplasm"/>
    <property type="evidence" value="ECO:0007669"/>
    <property type="project" value="UniProtKB-SubCell"/>
</dbReference>
<feature type="binding site" evidence="9">
    <location>
        <position position="167"/>
    </location>
    <ligand>
        <name>a divalent metal cation</name>
        <dbReference type="ChEBI" id="CHEBI:60240"/>
    </ligand>
</feature>
<dbReference type="GO" id="GO:0006569">
    <property type="term" value="P:L-tryptophan catabolic process"/>
    <property type="evidence" value="ECO:0007669"/>
    <property type="project" value="UniProtKB-UniRule"/>
</dbReference>
<accession>A0A420H843</accession>
<dbReference type="SUPFAM" id="SSF51182">
    <property type="entry name" value="RmlC-like cupins"/>
    <property type="match status" value="1"/>
</dbReference>
<reference evidence="10 11" key="1">
    <citation type="journal article" date="2018" name="BMC Genomics">
        <title>Comparative genome analyses reveal sequence features reflecting distinct modes of host-adaptation between dicot and monocot powdery mildew.</title>
        <authorList>
            <person name="Wu Y."/>
            <person name="Ma X."/>
            <person name="Pan Z."/>
            <person name="Kale S.D."/>
            <person name="Song Y."/>
            <person name="King H."/>
            <person name="Zhang Q."/>
            <person name="Presley C."/>
            <person name="Deng X."/>
            <person name="Wei C.I."/>
            <person name="Xiao S."/>
        </authorList>
    </citation>
    <scope>NUCLEOTIDE SEQUENCE [LARGE SCALE GENOMIC DNA]</scope>
    <source>
        <strain evidence="10">UMSG3</strain>
    </source>
</reference>
<dbReference type="InterPro" id="IPR010329">
    <property type="entry name" value="3hydroanth_dOase"/>
</dbReference>
<name>A0A420H843_9PEZI</name>
<dbReference type="GO" id="GO:0019805">
    <property type="term" value="P:quinolinate biosynthetic process"/>
    <property type="evidence" value="ECO:0007669"/>
    <property type="project" value="UniProtKB-UniRule"/>
</dbReference>
<keyword evidence="8 9" id="KW-0408">Iron</keyword>
<dbReference type="GO" id="GO:0008198">
    <property type="term" value="F:ferrous iron binding"/>
    <property type="evidence" value="ECO:0007669"/>
    <property type="project" value="UniProtKB-UniRule"/>
</dbReference>
<dbReference type="EC" id="1.13.11.6" evidence="9"/>
<dbReference type="InterPro" id="IPR011051">
    <property type="entry name" value="RmlC_Cupin_sf"/>
</dbReference>
<organism evidence="10 11">
    <name type="scientific">Golovinomyces cichoracearum</name>
    <dbReference type="NCBI Taxonomy" id="62708"/>
    <lineage>
        <taxon>Eukaryota</taxon>
        <taxon>Fungi</taxon>
        <taxon>Dikarya</taxon>
        <taxon>Ascomycota</taxon>
        <taxon>Pezizomycotina</taxon>
        <taxon>Leotiomycetes</taxon>
        <taxon>Erysiphales</taxon>
        <taxon>Erysiphaceae</taxon>
        <taxon>Golovinomyces</taxon>
    </lineage>
</organism>
<dbReference type="AlphaFoldDB" id="A0A420H843"/>
<dbReference type="FunFam" id="2.60.120.10:FF:000093">
    <property type="entry name" value="3-hydroxyanthranilate 3,4-dioxygenase"/>
    <property type="match status" value="1"/>
</dbReference>
<evidence type="ECO:0000256" key="7">
    <source>
        <dbReference type="ARBA" id="ARBA00023002"/>
    </source>
</evidence>
<feature type="binding site" evidence="9">
    <location>
        <position position="170"/>
    </location>
    <ligand>
        <name>a divalent metal cation</name>
        <dbReference type="ChEBI" id="CHEBI:60240"/>
    </ligand>
</feature>
<sequence length="187" mass="21380">MASEGNKKKYSMWSILILNRLEKNSHLLQPPINNHCVYNEDVIVMIVGGPNSRTDYHINETPEWFYQLKGAVLLKVVDDGKFKDIIIEEGCMFLLPANVPHNPVRFADTVGIVLEQKRPEGSLDRLRWYCENCKNIVNEESFHCIDLGTQIKKAVTQFKEDKKLRTCSHCNVIASTEPDSMNDLQSA</sequence>
<evidence type="ECO:0000256" key="6">
    <source>
        <dbReference type="ARBA" id="ARBA00022964"/>
    </source>
</evidence>
<evidence type="ECO:0000256" key="9">
    <source>
        <dbReference type="HAMAP-Rule" id="MF_03019"/>
    </source>
</evidence>
<feature type="binding site" evidence="9">
    <location>
        <position position="63"/>
    </location>
    <ligand>
        <name>Fe cation</name>
        <dbReference type="ChEBI" id="CHEBI:24875"/>
        <note>catalytic</note>
    </ligand>
</feature>
<comment type="cofactor">
    <cofactor evidence="1 9">
        <name>Fe(2+)</name>
        <dbReference type="ChEBI" id="CHEBI:29033"/>
    </cofactor>
</comment>
<dbReference type="PANTHER" id="PTHR15497">
    <property type="entry name" value="3-HYDROXYANTHRANILATE 3,4-DIOXYGENASE"/>
    <property type="match status" value="1"/>
</dbReference>
<dbReference type="HAMAP" id="MF_00825">
    <property type="entry name" value="3_HAO"/>
    <property type="match status" value="1"/>
</dbReference>